<evidence type="ECO:0000256" key="1">
    <source>
        <dbReference type="SAM" id="MobiDB-lite"/>
    </source>
</evidence>
<organism evidence="2 3">
    <name type="scientific">Diutina rugosa</name>
    <name type="common">Yeast</name>
    <name type="synonym">Candida rugosa</name>
    <dbReference type="NCBI Taxonomy" id="5481"/>
    <lineage>
        <taxon>Eukaryota</taxon>
        <taxon>Fungi</taxon>
        <taxon>Dikarya</taxon>
        <taxon>Ascomycota</taxon>
        <taxon>Saccharomycotina</taxon>
        <taxon>Pichiomycetes</taxon>
        <taxon>Debaryomycetaceae</taxon>
        <taxon>Diutina</taxon>
    </lineage>
</organism>
<dbReference type="SUPFAM" id="SSF69322">
    <property type="entry name" value="Tricorn protease domain 2"/>
    <property type="match status" value="1"/>
</dbReference>
<gene>
    <name evidence="2" type="ORF">DIURU_002678</name>
</gene>
<dbReference type="GeneID" id="54781329"/>
<accession>A0A642UPB6</accession>
<name>A0A642UPB6_DIURU</name>
<evidence type="ECO:0000313" key="2">
    <source>
        <dbReference type="EMBL" id="KAA8902782.1"/>
    </source>
</evidence>
<comment type="caution">
    <text evidence="2">The sequence shown here is derived from an EMBL/GenBank/DDBJ whole genome shotgun (WGS) entry which is preliminary data.</text>
</comment>
<evidence type="ECO:0000313" key="3">
    <source>
        <dbReference type="Proteomes" id="UP000449547"/>
    </source>
</evidence>
<reference evidence="2 3" key="1">
    <citation type="submission" date="2019-07" db="EMBL/GenBank/DDBJ databases">
        <title>Genome assembly of two rare yeast pathogens: Diutina rugosa and Trichomonascus ciferrii.</title>
        <authorList>
            <person name="Mixao V."/>
            <person name="Saus E."/>
            <person name="Hansen A."/>
            <person name="Lass-Flor C."/>
            <person name="Gabaldon T."/>
        </authorList>
    </citation>
    <scope>NUCLEOTIDE SEQUENCE [LARGE SCALE GENOMIC DNA]</scope>
    <source>
        <strain evidence="2 3">CBS 613</strain>
    </source>
</reference>
<protein>
    <submittedName>
        <fullName evidence="2">Uncharacterized protein</fullName>
    </submittedName>
</protein>
<sequence>MVSGGEDGVTYFYNHQHQIVKKITIDSQRGIQAIASSDDEMAFICFGTVRVFRFDKDLNSVPIWHSDKGYLGRSIAFTADSTLAVGTAFGVDFYDRDYSLDQHIPLGSMVMTIDIAADSCAAGLENGVVYVISVSSKQPSLILKGSKESTDKYQSQPQCRWVKYYSTKLLVAIDHGLAGRILTYDTTGASWSTAFECDSWIMGGVVVTGNETCLPRGSIVIASLQAVVIIDQNYCWQYTWRRRHVVAVTVMGERVMSAAMGEDVIRVHDVHSNDSSGPQTKRLRVMASPEDGV</sequence>
<feature type="region of interest" description="Disordered" evidence="1">
    <location>
        <begin position="270"/>
        <end position="293"/>
    </location>
</feature>
<dbReference type="AlphaFoldDB" id="A0A642UPB6"/>
<dbReference type="VEuPathDB" id="FungiDB:DIURU_002678"/>
<dbReference type="Proteomes" id="UP000449547">
    <property type="component" value="Unassembled WGS sequence"/>
</dbReference>
<proteinExistence type="predicted"/>
<dbReference type="EMBL" id="SWFT01000082">
    <property type="protein sequence ID" value="KAA8902782.1"/>
    <property type="molecule type" value="Genomic_DNA"/>
</dbReference>
<dbReference type="RefSeq" id="XP_034012530.1">
    <property type="nucleotide sequence ID" value="XM_034155355.1"/>
</dbReference>
<keyword evidence="3" id="KW-1185">Reference proteome</keyword>